<keyword evidence="1" id="KW-0175">Coiled coil</keyword>
<evidence type="ECO:0000256" key="1">
    <source>
        <dbReference type="SAM" id="Coils"/>
    </source>
</evidence>
<dbReference type="EMBL" id="CP060695">
    <property type="protein sequence ID" value="QNM84404.1"/>
    <property type="molecule type" value="Genomic_DNA"/>
</dbReference>
<evidence type="ECO:0000256" key="2">
    <source>
        <dbReference type="SAM" id="Phobius"/>
    </source>
</evidence>
<dbReference type="KEGG" id="ppec:H9W90_09315"/>
<evidence type="ECO:0008006" key="5">
    <source>
        <dbReference type="Google" id="ProtNLM"/>
    </source>
</evidence>
<protein>
    <recommendedName>
        <fullName evidence="5">Tetratricopeptide repeat-containing protein</fullName>
    </recommendedName>
</protein>
<dbReference type="AlphaFoldDB" id="A0A7G9L705"/>
<dbReference type="Proteomes" id="UP000515808">
    <property type="component" value="Chromosome"/>
</dbReference>
<keyword evidence="2" id="KW-1133">Transmembrane helix</keyword>
<proteinExistence type="predicted"/>
<keyword evidence="4" id="KW-1185">Reference proteome</keyword>
<feature type="transmembrane region" description="Helical" evidence="2">
    <location>
        <begin position="12"/>
        <end position="31"/>
    </location>
</feature>
<gene>
    <name evidence="3" type="ORF">H9W90_09315</name>
</gene>
<organism evidence="3 4">
    <name type="scientific">Polaribacter pectinis</name>
    <dbReference type="NCBI Taxonomy" id="2738844"/>
    <lineage>
        <taxon>Bacteria</taxon>
        <taxon>Pseudomonadati</taxon>
        <taxon>Bacteroidota</taxon>
        <taxon>Flavobacteriia</taxon>
        <taxon>Flavobacteriales</taxon>
        <taxon>Flavobacteriaceae</taxon>
    </lineage>
</organism>
<feature type="coiled-coil region" evidence="1">
    <location>
        <begin position="98"/>
        <end position="132"/>
    </location>
</feature>
<name>A0A7G9L705_9FLAO</name>
<reference evidence="3 4" key="1">
    <citation type="submission" date="2020-08" db="EMBL/GenBank/DDBJ databases">
        <title>Polaribacter sp. L12M9 isolated from gut of the Korean scallop.</title>
        <authorList>
            <person name="Jeong Y.S."/>
        </authorList>
    </citation>
    <scope>NUCLEOTIDE SEQUENCE [LARGE SCALE GENOMIC DNA]</scope>
    <source>
        <strain evidence="3 4">L12M9</strain>
    </source>
</reference>
<evidence type="ECO:0000313" key="3">
    <source>
        <dbReference type="EMBL" id="QNM84404.1"/>
    </source>
</evidence>
<keyword evidence="2" id="KW-0472">Membrane</keyword>
<dbReference type="RefSeq" id="WP_187481346.1">
    <property type="nucleotide sequence ID" value="NZ_CP060695.1"/>
</dbReference>
<keyword evidence="2" id="KW-0812">Transmembrane</keyword>
<accession>A0A7G9L705</accession>
<sequence>MKETQPKKNKFVKVILLLLIISIVINIKLSIDNKNTQEIKNDKQYYNLRNQANKQILNGDYELAINTYKKIKENFPLKDNFDSSIKLILNQKNRSNEYDSLKEKTNTYIKDIKNLESENIIINNHYKKLLQDFNTKNNKLTFNKTTSNTPPFKKTRY</sequence>
<evidence type="ECO:0000313" key="4">
    <source>
        <dbReference type="Proteomes" id="UP000515808"/>
    </source>
</evidence>